<proteinExistence type="predicted"/>
<keyword evidence="6" id="KW-1185">Reference proteome</keyword>
<dbReference type="GeneTree" id="ENSGT01050000244808"/>
<evidence type="ECO:0000256" key="3">
    <source>
        <dbReference type="ARBA" id="ARBA00023319"/>
    </source>
</evidence>
<dbReference type="GO" id="GO:0004888">
    <property type="term" value="F:transmembrane signaling receptor activity"/>
    <property type="evidence" value="ECO:0007669"/>
    <property type="project" value="TreeGrafter"/>
</dbReference>
<sequence>CVCVCVCACVCECLFCNFFQLVIFMLTLFTDPVYWFSSLFVFTELFSKPSLNVDPKTSMWEGDAVTLRCQSESRVQETRLRYKFYRDEESVSQGASQSEFTIPLARPETSGSYWCEVEAEGKKTEKKTSKRVQVTVREIFTKPTLTVHPSTTLWQGDNVTLRCQSESRLQGTQLRYKFYRDKESVSQGASESEFTIPSARPENSGSYWCEVEAEGKKTEKKTSERVQVTVRGECRGLLHYPSLCLCLSHCFRPIIPKNAPNICISYCDRINLNEYLVELLNINTTD</sequence>
<keyword evidence="1" id="KW-0732">Signal</keyword>
<accession>A0A8C4XC04</accession>
<evidence type="ECO:0000259" key="4">
    <source>
        <dbReference type="PROSITE" id="PS50835"/>
    </source>
</evidence>
<dbReference type="InterPro" id="IPR013783">
    <property type="entry name" value="Ig-like_fold"/>
</dbReference>
<dbReference type="InterPro" id="IPR050488">
    <property type="entry name" value="Ig_Fc_receptor"/>
</dbReference>
<dbReference type="AlphaFoldDB" id="A0A8C4XC04"/>
<protein>
    <recommendedName>
        <fullName evidence="4">Ig-like domain-containing protein</fullName>
    </recommendedName>
</protein>
<dbReference type="Pfam" id="PF13895">
    <property type="entry name" value="Ig_2"/>
    <property type="match status" value="2"/>
</dbReference>
<dbReference type="PANTHER" id="PTHR11481:SF60">
    <property type="entry name" value="IG-LIKE DOMAIN-CONTAINING PROTEIN"/>
    <property type="match status" value="1"/>
</dbReference>
<dbReference type="InterPro" id="IPR036179">
    <property type="entry name" value="Ig-like_dom_sf"/>
</dbReference>
<dbReference type="Gene3D" id="2.60.40.10">
    <property type="entry name" value="Immunoglobulins"/>
    <property type="match status" value="2"/>
</dbReference>
<reference evidence="5" key="2">
    <citation type="submission" date="2025-09" db="UniProtKB">
        <authorList>
            <consortium name="Ensembl"/>
        </authorList>
    </citation>
    <scope>IDENTIFICATION</scope>
</reference>
<dbReference type="SMART" id="SM00409">
    <property type="entry name" value="IG"/>
    <property type="match status" value="2"/>
</dbReference>
<feature type="domain" description="Ig-like" evidence="4">
    <location>
        <begin position="49"/>
        <end position="129"/>
    </location>
</feature>
<dbReference type="InterPro" id="IPR003599">
    <property type="entry name" value="Ig_sub"/>
</dbReference>
<dbReference type="PROSITE" id="PS50835">
    <property type="entry name" value="IG_LIKE"/>
    <property type="match status" value="2"/>
</dbReference>
<organism evidence="5 6">
    <name type="scientific">Erpetoichthys calabaricus</name>
    <name type="common">Rope fish</name>
    <name type="synonym">Calamoichthys calabaricus</name>
    <dbReference type="NCBI Taxonomy" id="27687"/>
    <lineage>
        <taxon>Eukaryota</taxon>
        <taxon>Metazoa</taxon>
        <taxon>Chordata</taxon>
        <taxon>Craniata</taxon>
        <taxon>Vertebrata</taxon>
        <taxon>Euteleostomi</taxon>
        <taxon>Actinopterygii</taxon>
        <taxon>Polypteriformes</taxon>
        <taxon>Polypteridae</taxon>
        <taxon>Erpetoichthys</taxon>
    </lineage>
</organism>
<dbReference type="GO" id="GO:0009897">
    <property type="term" value="C:external side of plasma membrane"/>
    <property type="evidence" value="ECO:0007669"/>
    <property type="project" value="TreeGrafter"/>
</dbReference>
<dbReference type="InterPro" id="IPR007110">
    <property type="entry name" value="Ig-like_dom"/>
</dbReference>
<name>A0A8C4XC04_ERPCA</name>
<evidence type="ECO:0000313" key="5">
    <source>
        <dbReference type="Ensembl" id="ENSECRP00000020753.1"/>
    </source>
</evidence>
<evidence type="ECO:0000256" key="2">
    <source>
        <dbReference type="ARBA" id="ARBA00023157"/>
    </source>
</evidence>
<dbReference type="GO" id="GO:0006955">
    <property type="term" value="P:immune response"/>
    <property type="evidence" value="ECO:0007669"/>
    <property type="project" value="TreeGrafter"/>
</dbReference>
<dbReference type="SMART" id="SM00408">
    <property type="entry name" value="IGc2"/>
    <property type="match status" value="2"/>
</dbReference>
<evidence type="ECO:0000256" key="1">
    <source>
        <dbReference type="ARBA" id="ARBA00022729"/>
    </source>
</evidence>
<keyword evidence="2" id="KW-1015">Disulfide bond</keyword>
<dbReference type="GO" id="GO:0007166">
    <property type="term" value="P:cell surface receptor signaling pathway"/>
    <property type="evidence" value="ECO:0007669"/>
    <property type="project" value="TreeGrafter"/>
</dbReference>
<dbReference type="Ensembl" id="ENSECRT00000021205.1">
    <property type="protein sequence ID" value="ENSECRP00000020753.1"/>
    <property type="gene ID" value="ENSECRG00000013955.1"/>
</dbReference>
<dbReference type="FunFam" id="2.60.40.10:FF:000049">
    <property type="entry name" value="Leukocyte immunoglobulin-like receptor subfamily B member 1"/>
    <property type="match status" value="1"/>
</dbReference>
<dbReference type="Proteomes" id="UP000694620">
    <property type="component" value="Unassembled WGS sequence"/>
</dbReference>
<evidence type="ECO:0000313" key="6">
    <source>
        <dbReference type="Proteomes" id="UP000694620"/>
    </source>
</evidence>
<dbReference type="SUPFAM" id="SSF48726">
    <property type="entry name" value="Immunoglobulin"/>
    <property type="match status" value="2"/>
</dbReference>
<dbReference type="PANTHER" id="PTHR11481">
    <property type="entry name" value="IMMUNOGLOBULIN FC RECEPTOR"/>
    <property type="match status" value="1"/>
</dbReference>
<dbReference type="InterPro" id="IPR003598">
    <property type="entry name" value="Ig_sub2"/>
</dbReference>
<reference evidence="5" key="1">
    <citation type="submission" date="2025-08" db="UniProtKB">
        <authorList>
            <consortium name="Ensembl"/>
        </authorList>
    </citation>
    <scope>IDENTIFICATION</scope>
</reference>
<keyword evidence="3" id="KW-0393">Immunoglobulin domain</keyword>
<feature type="domain" description="Ig-like" evidence="4">
    <location>
        <begin position="143"/>
        <end position="223"/>
    </location>
</feature>